<evidence type="ECO:0000313" key="9">
    <source>
        <dbReference type="EMBL" id="PRT53496.1"/>
    </source>
</evidence>
<keyword evidence="2 9" id="KW-0396">Initiation factor</keyword>
<evidence type="ECO:0000256" key="1">
    <source>
        <dbReference type="ARBA" id="ARBA00022490"/>
    </source>
</evidence>
<dbReference type="RefSeq" id="XP_024663442.1">
    <property type="nucleotide sequence ID" value="XM_024807674.1"/>
</dbReference>
<comment type="similarity">
    <text evidence="6">Belongs to the WD repeat STRAP family.</text>
</comment>
<comment type="caution">
    <text evidence="9">The sequence shown here is derived from an EMBL/GenBank/DDBJ whole genome shotgun (WGS) entry which is preliminary data.</text>
</comment>
<dbReference type="Proteomes" id="UP000238350">
    <property type="component" value="Unassembled WGS sequence"/>
</dbReference>
<organism evidence="9 10">
    <name type="scientific">Wickerhamiella sorbophila</name>
    <dbReference type="NCBI Taxonomy" id="45607"/>
    <lineage>
        <taxon>Eukaryota</taxon>
        <taxon>Fungi</taxon>
        <taxon>Dikarya</taxon>
        <taxon>Ascomycota</taxon>
        <taxon>Saccharomycotina</taxon>
        <taxon>Dipodascomycetes</taxon>
        <taxon>Dipodascales</taxon>
        <taxon>Trichomonascaceae</taxon>
        <taxon>Wickerhamiella</taxon>
    </lineage>
</organism>
<dbReference type="GO" id="GO:0002183">
    <property type="term" value="P:cytoplasmic translational initiation"/>
    <property type="evidence" value="ECO:0007669"/>
    <property type="project" value="TreeGrafter"/>
</dbReference>
<dbReference type="InterPro" id="IPR001680">
    <property type="entry name" value="WD40_rpt"/>
</dbReference>
<evidence type="ECO:0000256" key="2">
    <source>
        <dbReference type="ARBA" id="ARBA00022540"/>
    </source>
</evidence>
<accession>A0A2T0FES3</accession>
<dbReference type="InterPro" id="IPR027525">
    <property type="entry name" value="eIF3i"/>
</dbReference>
<name>A0A2T0FES3_9ASCO</name>
<dbReference type="InterPro" id="IPR015943">
    <property type="entry name" value="WD40/YVTN_repeat-like_dom_sf"/>
</dbReference>
<evidence type="ECO:0000256" key="5">
    <source>
        <dbReference type="ARBA" id="ARBA00022917"/>
    </source>
</evidence>
<dbReference type="InterPro" id="IPR036322">
    <property type="entry name" value="WD40_repeat_dom_sf"/>
</dbReference>
<dbReference type="SUPFAM" id="SSF50978">
    <property type="entry name" value="WD40 repeat-like"/>
    <property type="match status" value="1"/>
</dbReference>
<dbReference type="GO" id="GO:0071541">
    <property type="term" value="C:eukaryotic translation initiation factor 3 complex, eIF3m"/>
    <property type="evidence" value="ECO:0007669"/>
    <property type="project" value="TreeGrafter"/>
</dbReference>
<keyword evidence="3 8" id="KW-0853">WD repeat</keyword>
<dbReference type="SMART" id="SM00320">
    <property type="entry name" value="WD40"/>
    <property type="match status" value="5"/>
</dbReference>
<dbReference type="OrthoDB" id="24966at2759"/>
<evidence type="ECO:0000313" key="10">
    <source>
        <dbReference type="Proteomes" id="UP000238350"/>
    </source>
</evidence>
<evidence type="ECO:0000256" key="8">
    <source>
        <dbReference type="PROSITE-ProRule" id="PRU00221"/>
    </source>
</evidence>
<evidence type="ECO:0000256" key="6">
    <source>
        <dbReference type="ARBA" id="ARBA00038394"/>
    </source>
</evidence>
<keyword evidence="1" id="KW-0963">Cytoplasm</keyword>
<keyword evidence="10" id="KW-1185">Reference proteome</keyword>
<evidence type="ECO:0000256" key="3">
    <source>
        <dbReference type="ARBA" id="ARBA00022574"/>
    </source>
</evidence>
<dbReference type="GO" id="GO:0003743">
    <property type="term" value="F:translation initiation factor activity"/>
    <property type="evidence" value="ECO:0007669"/>
    <property type="project" value="UniProtKB-KW"/>
</dbReference>
<dbReference type="Pfam" id="PF24805">
    <property type="entry name" value="EIF3I"/>
    <property type="match status" value="1"/>
</dbReference>
<keyword evidence="5" id="KW-0648">Protein biosynthesis</keyword>
<feature type="repeat" description="WD" evidence="8">
    <location>
        <begin position="279"/>
        <end position="309"/>
    </location>
</feature>
<evidence type="ECO:0000256" key="7">
    <source>
        <dbReference type="ARBA" id="ARBA00040390"/>
    </source>
</evidence>
<sequence>MRPIVIKGHSRPVTQLKFNREGDLFFSTGRDGLVNVYYSENGDMLGTFQSKGAAYSVDIDPTTTFVVSSTSGMKVFMWTVKDGKEIFSMDTKSTPRFVELSPNVKQLLVVTEEQMGQTSSIFLYDIDMSDVQNPQVAENKMILRKTSPFIKASWTYDGKHIIAIHRDGSVSKINSESGEVEKEAKIHEDSCVDLQMSKDRTYFVTASRDKTAHLCYVDDIEVRKTYLGDVPFNSAAITPVKDYVVAGGGIDAKSVTTSSDGRFQVHFFHKLFEDDLGRLGGHFGPINHMTVHPHGTCFVSGSEDGYIRLNHFDPSYFEFTYGVPSSA</sequence>
<dbReference type="Gene3D" id="2.130.10.10">
    <property type="entry name" value="YVTN repeat-like/Quinoprotein amine dehydrogenase"/>
    <property type="match status" value="1"/>
</dbReference>
<reference evidence="9 10" key="1">
    <citation type="submission" date="2017-04" db="EMBL/GenBank/DDBJ databases">
        <title>Genome sequencing of [Candida] sorbophila.</title>
        <authorList>
            <person name="Ahn J.O."/>
        </authorList>
    </citation>
    <scope>NUCLEOTIDE SEQUENCE [LARGE SCALE GENOMIC DNA]</scope>
    <source>
        <strain evidence="9 10">DS02</strain>
    </source>
</reference>
<evidence type="ECO:0000256" key="4">
    <source>
        <dbReference type="ARBA" id="ARBA00022737"/>
    </source>
</evidence>
<dbReference type="GO" id="GO:0003723">
    <property type="term" value="F:RNA binding"/>
    <property type="evidence" value="ECO:0007669"/>
    <property type="project" value="TreeGrafter"/>
</dbReference>
<dbReference type="AlphaFoldDB" id="A0A2T0FES3"/>
<dbReference type="PROSITE" id="PS50082">
    <property type="entry name" value="WD_REPEATS_2"/>
    <property type="match status" value="2"/>
</dbReference>
<feature type="repeat" description="WD" evidence="8">
    <location>
        <begin position="6"/>
        <end position="47"/>
    </location>
</feature>
<dbReference type="PANTHER" id="PTHR19877:SF1">
    <property type="entry name" value="EUKARYOTIC TRANSLATION INITIATION FACTOR 3 SUBUNIT I"/>
    <property type="match status" value="1"/>
</dbReference>
<protein>
    <recommendedName>
        <fullName evidence="7">Serine-threonine kinase receptor-associated protein</fullName>
    </recommendedName>
</protein>
<dbReference type="STRING" id="45607.A0A2T0FES3"/>
<dbReference type="PANTHER" id="PTHR19877">
    <property type="entry name" value="EUKARYOTIC TRANSLATION INITIATION FACTOR 3 SUBUNIT I"/>
    <property type="match status" value="1"/>
</dbReference>
<dbReference type="EMBL" id="NDIQ01000001">
    <property type="protein sequence ID" value="PRT53496.1"/>
    <property type="molecule type" value="Genomic_DNA"/>
</dbReference>
<proteinExistence type="inferred from homology"/>
<dbReference type="GeneID" id="36514865"/>
<gene>
    <name evidence="9" type="ORF">B9G98_01116</name>
</gene>
<keyword evidence="4" id="KW-0677">Repeat</keyword>